<proteinExistence type="predicted"/>
<evidence type="ECO:0000313" key="2">
    <source>
        <dbReference type="EMBL" id="WOO43623.1"/>
    </source>
</evidence>
<protein>
    <submittedName>
        <fullName evidence="2">Uncharacterized protein</fullName>
    </submittedName>
</protein>
<sequence>MKYSFSYILIFLAPSLFHSTLLGQGANLHGGDLYEFRVVGWNYALRDMFYEVDGEVRDLPLYRRMPSPLQSVSGDGDITFFIPSEENEKKGKKPIVNVSLNPAPLRNLVMIWLDTEGQYQASILPDDPNFPGLGQLRLVNLTGQNLLIQCNKDTPVPLSLGSELVVDANDKLGGVGVKVAFQIQREGNWKLAWVNGIVVRPNERVTAYIAKPSEMAAPLERIKEKKSNSKVKPLELLVVRDAVSK</sequence>
<organism evidence="2 3">
    <name type="scientific">Rubellicoccus peritrichatus</name>
    <dbReference type="NCBI Taxonomy" id="3080537"/>
    <lineage>
        <taxon>Bacteria</taxon>
        <taxon>Pseudomonadati</taxon>
        <taxon>Verrucomicrobiota</taxon>
        <taxon>Opitutia</taxon>
        <taxon>Puniceicoccales</taxon>
        <taxon>Cerasicoccaceae</taxon>
        <taxon>Rubellicoccus</taxon>
    </lineage>
</organism>
<evidence type="ECO:0000313" key="3">
    <source>
        <dbReference type="Proteomes" id="UP001304300"/>
    </source>
</evidence>
<dbReference type="KEGG" id="puo:RZN69_11035"/>
<gene>
    <name evidence="2" type="ORF">RZN69_11035</name>
</gene>
<dbReference type="Proteomes" id="UP001304300">
    <property type="component" value="Chromosome"/>
</dbReference>
<feature type="signal peptide" evidence="1">
    <location>
        <begin position="1"/>
        <end position="18"/>
    </location>
</feature>
<reference evidence="2 3" key="1">
    <citation type="submission" date="2023-10" db="EMBL/GenBank/DDBJ databases">
        <title>Rubellicoccus peritrichatus gen. nov., sp. nov., isolated from an algae of coral reef tank.</title>
        <authorList>
            <person name="Luo J."/>
        </authorList>
    </citation>
    <scope>NUCLEOTIDE SEQUENCE [LARGE SCALE GENOMIC DNA]</scope>
    <source>
        <strain evidence="2 3">CR14</strain>
    </source>
</reference>
<evidence type="ECO:0000256" key="1">
    <source>
        <dbReference type="SAM" id="SignalP"/>
    </source>
</evidence>
<dbReference type="RefSeq" id="WP_317836188.1">
    <property type="nucleotide sequence ID" value="NZ_CP136920.1"/>
</dbReference>
<keyword evidence="3" id="KW-1185">Reference proteome</keyword>
<keyword evidence="1" id="KW-0732">Signal</keyword>
<dbReference type="AlphaFoldDB" id="A0AAQ3QXF1"/>
<accession>A0AAQ3QXF1</accession>
<name>A0AAQ3QXF1_9BACT</name>
<feature type="chain" id="PRO_5042900607" evidence="1">
    <location>
        <begin position="19"/>
        <end position="245"/>
    </location>
</feature>
<dbReference type="EMBL" id="CP136920">
    <property type="protein sequence ID" value="WOO43623.1"/>
    <property type="molecule type" value="Genomic_DNA"/>
</dbReference>